<dbReference type="Pfam" id="PF04464">
    <property type="entry name" value="Glyphos_transf"/>
    <property type="match status" value="1"/>
</dbReference>
<dbReference type="Proteomes" id="UP000195152">
    <property type="component" value="Unassembled WGS sequence"/>
</dbReference>
<dbReference type="InterPro" id="IPR029044">
    <property type="entry name" value="Nucleotide-diphossugar_trans"/>
</dbReference>
<proteinExistence type="inferred from homology"/>
<dbReference type="CDD" id="cd00761">
    <property type="entry name" value="Glyco_tranf_GTA_type"/>
    <property type="match status" value="1"/>
</dbReference>
<feature type="domain" description="Glycosyltransferase 2-like" evidence="2">
    <location>
        <begin position="247"/>
        <end position="399"/>
    </location>
</feature>
<dbReference type="GO" id="GO:0016020">
    <property type="term" value="C:membrane"/>
    <property type="evidence" value="ECO:0007669"/>
    <property type="project" value="InterPro"/>
</dbReference>
<dbReference type="GO" id="GO:0047355">
    <property type="term" value="F:CDP-glycerol glycerophosphotransferase activity"/>
    <property type="evidence" value="ECO:0007669"/>
    <property type="project" value="InterPro"/>
</dbReference>
<dbReference type="InterPro" id="IPR007554">
    <property type="entry name" value="Glycerophosphate_synth"/>
</dbReference>
<dbReference type="Pfam" id="PF19786">
    <property type="entry name" value="DUF6270"/>
    <property type="match status" value="1"/>
</dbReference>
<protein>
    <recommendedName>
        <fullName evidence="2">Glycosyltransferase 2-like domain-containing protein</fullName>
    </recommendedName>
</protein>
<dbReference type="AlphaFoldDB" id="A0A242W1M2"/>
<dbReference type="InterPro" id="IPR043149">
    <property type="entry name" value="TagF_N"/>
</dbReference>
<gene>
    <name evidence="3" type="ORF">BK699_26975</name>
</gene>
<dbReference type="Gene3D" id="3.40.50.11820">
    <property type="match status" value="1"/>
</dbReference>
<evidence type="ECO:0000256" key="1">
    <source>
        <dbReference type="ARBA" id="ARBA00006739"/>
    </source>
</evidence>
<organism evidence="3 4">
    <name type="scientific">Bacillus thuringiensis serovar mexicanensis</name>
    <dbReference type="NCBI Taxonomy" id="180868"/>
    <lineage>
        <taxon>Bacteria</taxon>
        <taxon>Bacillati</taxon>
        <taxon>Bacillota</taxon>
        <taxon>Bacilli</taxon>
        <taxon>Bacillales</taxon>
        <taxon>Bacillaceae</taxon>
        <taxon>Bacillus</taxon>
        <taxon>Bacillus cereus group</taxon>
    </lineage>
</organism>
<dbReference type="InterPro" id="IPR046237">
    <property type="entry name" value="DUF6270"/>
</dbReference>
<dbReference type="InterPro" id="IPR001173">
    <property type="entry name" value="Glyco_trans_2-like"/>
</dbReference>
<evidence type="ECO:0000313" key="3">
    <source>
        <dbReference type="EMBL" id="OTW45337.1"/>
    </source>
</evidence>
<accession>A0A242W1M2</accession>
<comment type="caution">
    <text evidence="3">The sequence shown here is derived from an EMBL/GenBank/DDBJ whole genome shotgun (WGS) entry which is preliminary data.</text>
</comment>
<reference evidence="3 4" key="1">
    <citation type="submission" date="2016-10" db="EMBL/GenBank/DDBJ databases">
        <title>Comparative genomics of Bacillus thuringiensis reveals a path to pathogens against multiple invertebrate hosts.</title>
        <authorList>
            <person name="Zheng J."/>
            <person name="Gao Q."/>
            <person name="Liu H."/>
            <person name="Peng D."/>
            <person name="Ruan L."/>
            <person name="Sun M."/>
        </authorList>
    </citation>
    <scope>NUCLEOTIDE SEQUENCE [LARGE SCALE GENOMIC DNA]</scope>
    <source>
        <strain evidence="3">BGSC 4AC1</strain>
    </source>
</reference>
<name>A0A242W1M2_BACTU</name>
<dbReference type="Gene3D" id="3.90.550.10">
    <property type="entry name" value="Spore Coat Polysaccharide Biosynthesis Protein SpsA, Chain A"/>
    <property type="match status" value="1"/>
</dbReference>
<dbReference type="SUPFAM" id="SSF53756">
    <property type="entry name" value="UDP-Glycosyltransferase/glycogen phosphorylase"/>
    <property type="match status" value="1"/>
</dbReference>
<dbReference type="SUPFAM" id="SSF53448">
    <property type="entry name" value="Nucleotide-diphospho-sugar transferases"/>
    <property type="match status" value="1"/>
</dbReference>
<dbReference type="EMBL" id="NFCF01000098">
    <property type="protein sequence ID" value="OTW45337.1"/>
    <property type="molecule type" value="Genomic_DNA"/>
</dbReference>
<dbReference type="PANTHER" id="PTHR22916:SF3">
    <property type="entry name" value="UDP-GLCNAC:BETAGAL BETA-1,3-N-ACETYLGLUCOSAMINYLTRANSFERASE-LIKE PROTEIN 1"/>
    <property type="match status" value="1"/>
</dbReference>
<dbReference type="Pfam" id="PF00535">
    <property type="entry name" value="Glycos_transf_2"/>
    <property type="match status" value="1"/>
</dbReference>
<comment type="similarity">
    <text evidence="1">Belongs to the glycosyltransferase 2 family.</text>
</comment>
<evidence type="ECO:0000313" key="4">
    <source>
        <dbReference type="Proteomes" id="UP000195152"/>
    </source>
</evidence>
<dbReference type="RefSeq" id="WP_001021583.1">
    <property type="nucleotide sequence ID" value="NZ_NFCF01000098.1"/>
</dbReference>
<sequence length="1176" mass="138760">MNIISLGYETGTILSMVSNEKLYVDIDYTLGSIIDIMSPSLNIDSKKIQPAVYNKQVILANELNKKIVEDIEQLGRKNDYIVIDLLDERYNLLKYKDTMIADSWLLRDSNLYSKIQPASSVVSNVEFSIWKKYCDKFVKLLNSHFTNKVIIHEMYLSERYLKDGEFKEFKNINDIRAWNEKLKGYYKYLKENIHNAKVISIKEENYSDMSLIKVLNPAKKNEKYIQRLVKEIQCLYQEREYKYNAAVVIASYNVENYIGQAIQSVLKQTLENVQVVVVDDGSTDNTQDIIRDLANKHKNIKWYFLENTGSPSEPRNIGISLAEAKYITFLDGDDYLAKDACEKMYSYAEEQKADLVVGKMMSFVGESFFESSKVNPRFAERYKYENSIEGYKETHIKHNPILYLFPSSCAKFYRAELIQRTKFNKHIRYGEDFLFAIESFFDSRKTILIEDFVYYYRGRRETDNESTTQQKTIKNLLDLQIALTTVDSIIDKNRFSIARLGRFHDDIQYYRMLEANQHIANILDYPENEQIQALKIIKNTLFSKNFDQERIKIFSIINYVKLSLLINEKYGELITLSQLLNKVMMYDYIDQFPFKTLKRNNNVYFSFMYKKKEILIDITHLFESTKLVNRLIDIKFVDNKLVLKGLAYLKNISITNKKDIKHTILMKHRESKREYRFTPTYSYNNKFSSARFKYGHSGYEVIIKFDESIEPGGYDFFIETEFLGELKSAALGGMNNNFIYKANNHFVENEKNRFEIIPIVKTRSKLALNYKKFNSKWEYLKRKLASNIRKKQYSIKQIKNNNYISKSKKLKLLLGVITEDLSNLLLHKKEIWLVGEKLGNSANDTGYWFFKHCREKYPNKDVYYLIDKKSPDYDKVKRLGHVIPFYSLKHIIYSMNAKYIFSSDNVNILLPSNIKHLRKAKRVFIQHGIILPGRVENVYHSNKDLADYILTSSNLEEQIIKNHFGYNNEEILNYGLPRFDTLKNKEKEKRIMMTFTWRKNIQNLDQLMESKYFKTIQSLLNNNKFIEVLERNNIILDVCLHPRTCQLLEKDTSGIVEKLKSSPNVEIHDFNKVNVRQLIERSSMMLTDYSSISFDFVYLEKPIINYLFQNNTPISQENIEKLLPGYVSYSEDDVIYAVESYLVKQRKLKRINKKKYIKYDDGRNCDRLVNFVSGSR</sequence>
<dbReference type="PANTHER" id="PTHR22916">
    <property type="entry name" value="GLYCOSYLTRANSFERASE"/>
    <property type="match status" value="1"/>
</dbReference>
<dbReference type="GO" id="GO:0016758">
    <property type="term" value="F:hexosyltransferase activity"/>
    <property type="evidence" value="ECO:0007669"/>
    <property type="project" value="UniProtKB-ARBA"/>
</dbReference>
<evidence type="ECO:0000259" key="2">
    <source>
        <dbReference type="Pfam" id="PF00535"/>
    </source>
</evidence>